<reference evidence="2" key="1">
    <citation type="submission" date="2019-03" db="EMBL/GenBank/DDBJ databases">
        <authorList>
            <person name="Mank J."/>
            <person name="Almeida P."/>
        </authorList>
    </citation>
    <scope>NUCLEOTIDE SEQUENCE</scope>
    <source>
        <strain evidence="2">78183</strain>
    </source>
</reference>
<proteinExistence type="predicted"/>
<evidence type="ECO:0000256" key="1">
    <source>
        <dbReference type="SAM" id="SignalP"/>
    </source>
</evidence>
<evidence type="ECO:0000313" key="2">
    <source>
        <dbReference type="EMBL" id="VFU21671.1"/>
    </source>
</evidence>
<organism evidence="2">
    <name type="scientific">Salix viminalis</name>
    <name type="common">Common osier</name>
    <name type="synonym">Basket willow</name>
    <dbReference type="NCBI Taxonomy" id="40686"/>
    <lineage>
        <taxon>Eukaryota</taxon>
        <taxon>Viridiplantae</taxon>
        <taxon>Streptophyta</taxon>
        <taxon>Embryophyta</taxon>
        <taxon>Tracheophyta</taxon>
        <taxon>Spermatophyta</taxon>
        <taxon>Magnoliopsida</taxon>
        <taxon>eudicotyledons</taxon>
        <taxon>Gunneridae</taxon>
        <taxon>Pentapetalae</taxon>
        <taxon>rosids</taxon>
        <taxon>fabids</taxon>
        <taxon>Malpighiales</taxon>
        <taxon>Salicaceae</taxon>
        <taxon>Saliceae</taxon>
        <taxon>Salix</taxon>
    </lineage>
</organism>
<dbReference type="EMBL" id="CAADRP010000014">
    <property type="protein sequence ID" value="VFU21671.1"/>
    <property type="molecule type" value="Genomic_DNA"/>
</dbReference>
<gene>
    <name evidence="2" type="ORF">SVIM_LOCUS15974</name>
</gene>
<dbReference type="AlphaFoldDB" id="A0A6N2K6U5"/>
<protein>
    <submittedName>
        <fullName evidence="2">Uncharacterized protein</fullName>
    </submittedName>
</protein>
<accession>A0A6N2K6U5</accession>
<sequence>MASRNQNRFVCGILTLELSLIPVNLAAGIVDYKGNEVSCSTVTDLCTIPGSNVVAVAEATELGKKARELKKAADVQLSRSTRQVPDFFE</sequence>
<name>A0A6N2K6U5_SALVM</name>
<feature type="chain" id="PRO_5026652160" evidence="1">
    <location>
        <begin position="27"/>
        <end position="89"/>
    </location>
</feature>
<feature type="signal peptide" evidence="1">
    <location>
        <begin position="1"/>
        <end position="26"/>
    </location>
</feature>
<keyword evidence="1" id="KW-0732">Signal</keyword>